<reference evidence="1 2" key="1">
    <citation type="submission" date="2016-05" db="EMBL/GenBank/DDBJ databases">
        <authorList>
            <person name="Prochazka B."/>
            <person name="Indra A."/>
            <person name="Hasenberger P."/>
            <person name="Blaschitz M."/>
            <person name="Wagner L."/>
            <person name="Wewalka G."/>
            <person name="Sorschag S."/>
            <person name="Schmid D."/>
            <person name="Ruppitsch W."/>
        </authorList>
    </citation>
    <scope>NUCLEOTIDE SEQUENCE [LARGE SCALE GENOMIC DNA]</scope>
    <source>
        <strain evidence="1 2">974010_12</strain>
    </source>
</reference>
<proteinExistence type="predicted"/>
<dbReference type="EMBL" id="LYOZ01000003">
    <property type="protein sequence ID" value="OCH98964.1"/>
    <property type="molecule type" value="Genomic_DNA"/>
</dbReference>
<dbReference type="RefSeq" id="WP_065620409.1">
    <property type="nucleotide sequence ID" value="NZ_LYOZ01000003.1"/>
</dbReference>
<name>A0ABX2XWG4_9GAMM</name>
<dbReference type="Proteomes" id="UP000093336">
    <property type="component" value="Unassembled WGS sequence"/>
</dbReference>
<evidence type="ECO:0000313" key="1">
    <source>
        <dbReference type="EMBL" id="OCH98964.1"/>
    </source>
</evidence>
<sequence length="316" mass="36458">MSNFKPIIKREGHKKKSHLKLCINYIKDKARENNWDEQLAPALIDLISLYDSWGGVSSKFQKEFCLEEHFHALLWEMQLAQKLYKSEIEFQIGGSGKPDFFIPEQKIWLEAVCPKPNGIPKDYLDYPKSTPAEKIREVTTIKVPSSEILLRWTSAIHSKIKQVEKYIRNGIIDKNHPFIIAVNCSQLGNPRHSFIGQSGYPYPVEIGYGVGPLTAYFDKYNPDKDKIESPYRSRIQNLNDKEVDTAIFFSDKYKKISAIIGDNSGLNEIVCMERNEFVITHNRYADNTLPTKLFKNSLEFTIAERSNDSFEIIKII</sequence>
<protein>
    <recommendedName>
        <fullName evidence="3">Restriction endonuclease</fullName>
    </recommendedName>
</protein>
<evidence type="ECO:0000313" key="2">
    <source>
        <dbReference type="Proteomes" id="UP000093336"/>
    </source>
</evidence>
<accession>A0ABX2XWG4</accession>
<organism evidence="1 2">
    <name type="scientific">Legionella jamestowniensis</name>
    <dbReference type="NCBI Taxonomy" id="455"/>
    <lineage>
        <taxon>Bacteria</taxon>
        <taxon>Pseudomonadati</taxon>
        <taxon>Pseudomonadota</taxon>
        <taxon>Gammaproteobacteria</taxon>
        <taxon>Legionellales</taxon>
        <taxon>Legionellaceae</taxon>
        <taxon>Legionella</taxon>
    </lineage>
</organism>
<evidence type="ECO:0008006" key="3">
    <source>
        <dbReference type="Google" id="ProtNLM"/>
    </source>
</evidence>
<gene>
    <name evidence="1" type="ORF">A8135_09410</name>
</gene>
<comment type="caution">
    <text evidence="1">The sequence shown here is derived from an EMBL/GenBank/DDBJ whole genome shotgun (WGS) entry which is preliminary data.</text>
</comment>
<keyword evidence="2" id="KW-1185">Reference proteome</keyword>